<keyword evidence="1" id="KW-1133">Transmembrane helix</keyword>
<dbReference type="EMBL" id="JACXST010000001">
    <property type="protein sequence ID" value="MBD9359350.1"/>
    <property type="molecule type" value="Genomic_DNA"/>
</dbReference>
<name>A0ABR9D8S7_9GAMM</name>
<comment type="caution">
    <text evidence="2">The sequence shown here is derived from an EMBL/GenBank/DDBJ whole genome shotgun (WGS) entry which is preliminary data.</text>
</comment>
<keyword evidence="1" id="KW-0472">Membrane</keyword>
<accession>A0ABR9D8S7</accession>
<sequence>MDYLHSPIADFLRGPLLSTPQGWVVIGFSAIYLIFGFLILWIGLPPIFGLKTDVLATICFLWPGILFLYFVRVSSPSFYPSFSEAAWLCVYAIAPIGFCLYNNWHSIFS</sequence>
<organism evidence="2 3">
    <name type="scientific">Methylomonas fluvii</name>
    <dbReference type="NCBI Taxonomy" id="1854564"/>
    <lineage>
        <taxon>Bacteria</taxon>
        <taxon>Pseudomonadati</taxon>
        <taxon>Pseudomonadota</taxon>
        <taxon>Gammaproteobacteria</taxon>
        <taxon>Methylococcales</taxon>
        <taxon>Methylococcaceae</taxon>
        <taxon>Methylomonas</taxon>
    </lineage>
</organism>
<keyword evidence="1" id="KW-0812">Transmembrane</keyword>
<dbReference type="Proteomes" id="UP000641152">
    <property type="component" value="Unassembled WGS sequence"/>
</dbReference>
<evidence type="ECO:0000313" key="2">
    <source>
        <dbReference type="EMBL" id="MBD9359350.1"/>
    </source>
</evidence>
<reference evidence="2 3" key="1">
    <citation type="submission" date="2020-09" db="EMBL/GenBank/DDBJ databases">
        <title>Methylomonas albis sp. nov. and Methylomonas fluvii sp. nov.: Two cold-adapted methanotrophs from the River Elbe and an amended description of Methylovulum psychrotolerans strain Eb1.</title>
        <authorList>
            <person name="Bussmann I.K."/>
            <person name="Klings K.-W."/>
            <person name="Warnstedt J."/>
            <person name="Hoppert M."/>
            <person name="Saborowski A."/>
            <person name="Horn F."/>
            <person name="Liebner S."/>
        </authorList>
    </citation>
    <scope>NUCLEOTIDE SEQUENCE [LARGE SCALE GENOMIC DNA]</scope>
    <source>
        <strain evidence="2 3">EbB</strain>
    </source>
</reference>
<proteinExistence type="predicted"/>
<evidence type="ECO:0000256" key="1">
    <source>
        <dbReference type="SAM" id="Phobius"/>
    </source>
</evidence>
<gene>
    <name evidence="2" type="ORF">EBB_02065</name>
</gene>
<feature type="transmembrane region" description="Helical" evidence="1">
    <location>
        <begin position="20"/>
        <end position="42"/>
    </location>
</feature>
<dbReference type="RefSeq" id="WP_192392246.1">
    <property type="nucleotide sequence ID" value="NZ_CAJHIU010000001.1"/>
</dbReference>
<feature type="transmembrane region" description="Helical" evidence="1">
    <location>
        <begin position="85"/>
        <end position="104"/>
    </location>
</feature>
<keyword evidence="3" id="KW-1185">Reference proteome</keyword>
<protein>
    <submittedName>
        <fullName evidence="2">Uncharacterized protein</fullName>
    </submittedName>
</protein>
<feature type="transmembrane region" description="Helical" evidence="1">
    <location>
        <begin position="54"/>
        <end position="73"/>
    </location>
</feature>
<evidence type="ECO:0000313" key="3">
    <source>
        <dbReference type="Proteomes" id="UP000641152"/>
    </source>
</evidence>